<accession>A0A6N4QKV9</accession>
<proteinExistence type="predicted"/>
<feature type="transmembrane region" description="Helical" evidence="1">
    <location>
        <begin position="41"/>
        <end position="61"/>
    </location>
</feature>
<comment type="caution">
    <text evidence="2">The sequence shown here is derived from an EMBL/GenBank/DDBJ whole genome shotgun (WGS) entry which is preliminary data.</text>
</comment>
<sequence length="260" mass="29273">MKKKNPSYYDLKPKRMDWILAAISLTFVAMGIFVLPKNLNVGIVTIAFFGVCAGTFLTTILRKLRESKFQSISVDAIGGVDIKPSRLRIWMMACLLMFLGTILAVFGDNYPFLMRILAYIIAGSGFLLALLVALRKVPVGFLRFDSDGFRIGRSKWTVVLPWDEIADVRAGEFNSNAAVFLLLRSFDRIRTEPEEFYDKAIQEILSSEGWIGSHFMILTSNYGMSSPMLVEAIERYKSQPGAREELNRLKIETEFGSASP</sequence>
<name>A0A6N4QKV9_9LEPT</name>
<feature type="transmembrane region" description="Helical" evidence="1">
    <location>
        <begin position="16"/>
        <end position="35"/>
    </location>
</feature>
<evidence type="ECO:0000313" key="2">
    <source>
        <dbReference type="EMBL" id="TGL81164.1"/>
    </source>
</evidence>
<keyword evidence="1" id="KW-0812">Transmembrane</keyword>
<evidence type="ECO:0000256" key="1">
    <source>
        <dbReference type="SAM" id="Phobius"/>
    </source>
</evidence>
<feature type="transmembrane region" description="Helical" evidence="1">
    <location>
        <begin position="89"/>
        <end position="106"/>
    </location>
</feature>
<dbReference type="AlphaFoldDB" id="A0A6N4QKV9"/>
<keyword evidence="1" id="KW-0472">Membrane</keyword>
<reference evidence="2 3" key="1">
    <citation type="journal article" date="2019" name="PLoS Negl. Trop. Dis.">
        <title>Revisiting the worldwide diversity of Leptospira species in the environment.</title>
        <authorList>
            <person name="Vincent A.T."/>
            <person name="Schiettekatte O."/>
            <person name="Bourhy P."/>
            <person name="Veyrier F.J."/>
            <person name="Picardeau M."/>
        </authorList>
    </citation>
    <scope>NUCLEOTIDE SEQUENCE [LARGE SCALE GENOMIC DNA]</scope>
    <source>
        <strain evidence="2 3">201702445</strain>
    </source>
</reference>
<feature type="transmembrane region" description="Helical" evidence="1">
    <location>
        <begin position="112"/>
        <end position="134"/>
    </location>
</feature>
<keyword evidence="1" id="KW-1133">Transmembrane helix</keyword>
<organism evidence="2 3">
    <name type="scientific">Leptospira yasudae</name>
    <dbReference type="NCBI Taxonomy" id="2202201"/>
    <lineage>
        <taxon>Bacteria</taxon>
        <taxon>Pseudomonadati</taxon>
        <taxon>Spirochaetota</taxon>
        <taxon>Spirochaetia</taxon>
        <taxon>Leptospirales</taxon>
        <taxon>Leptospiraceae</taxon>
        <taxon>Leptospira</taxon>
    </lineage>
</organism>
<dbReference type="RefSeq" id="WP_135573189.1">
    <property type="nucleotide sequence ID" value="NZ_RQGK01000015.1"/>
</dbReference>
<evidence type="ECO:0000313" key="3">
    <source>
        <dbReference type="Proteomes" id="UP000297613"/>
    </source>
</evidence>
<gene>
    <name evidence="2" type="ORF">EHQ83_14965</name>
</gene>
<protein>
    <submittedName>
        <fullName evidence="2">Uncharacterized protein</fullName>
    </submittedName>
</protein>
<dbReference type="Proteomes" id="UP000297613">
    <property type="component" value="Unassembled WGS sequence"/>
</dbReference>
<dbReference type="EMBL" id="RQGM01000062">
    <property type="protein sequence ID" value="TGL81164.1"/>
    <property type="molecule type" value="Genomic_DNA"/>
</dbReference>